<gene>
    <name evidence="1" type="ORF">EEB11_19480</name>
</gene>
<evidence type="ECO:0000313" key="1">
    <source>
        <dbReference type="EMBL" id="TGD41055.1"/>
    </source>
</evidence>
<accession>A0ABY2KGA9</accession>
<name>A0ABY2KGA9_9RHOB</name>
<protein>
    <submittedName>
        <fullName evidence="1">Uncharacterized protein</fullName>
    </submittedName>
</protein>
<organism evidence="1 2">
    <name type="scientific">Pseudotabrizicola sediminis</name>
    <dbReference type="NCBI Taxonomy" id="2486418"/>
    <lineage>
        <taxon>Bacteria</taxon>
        <taxon>Pseudomonadati</taxon>
        <taxon>Pseudomonadota</taxon>
        <taxon>Alphaproteobacteria</taxon>
        <taxon>Rhodobacterales</taxon>
        <taxon>Paracoccaceae</taxon>
        <taxon>Pseudotabrizicola</taxon>
    </lineage>
</organism>
<evidence type="ECO:0000313" key="2">
    <source>
        <dbReference type="Proteomes" id="UP000297741"/>
    </source>
</evidence>
<dbReference type="EMBL" id="RPEM01000078">
    <property type="protein sequence ID" value="TGD41055.1"/>
    <property type="molecule type" value="Genomic_DNA"/>
</dbReference>
<keyword evidence="2" id="KW-1185">Reference proteome</keyword>
<reference evidence="1 2" key="1">
    <citation type="submission" date="2018-11" db="EMBL/GenBank/DDBJ databases">
        <title>Tabrizicola sp. isolated from sediment of alpine lake.</title>
        <authorList>
            <person name="Liu Z."/>
        </authorList>
    </citation>
    <scope>NUCLEOTIDE SEQUENCE [LARGE SCALE GENOMIC DNA]</scope>
    <source>
        <strain evidence="1 2">DRYC-M-16</strain>
    </source>
</reference>
<feature type="non-terminal residue" evidence="1">
    <location>
        <position position="1"/>
    </location>
</feature>
<comment type="caution">
    <text evidence="1">The sequence shown here is derived from an EMBL/GenBank/DDBJ whole genome shotgun (WGS) entry which is preliminary data.</text>
</comment>
<proteinExistence type="predicted"/>
<dbReference type="Proteomes" id="UP000297741">
    <property type="component" value="Unassembled WGS sequence"/>
</dbReference>
<dbReference type="RefSeq" id="WP_167852827.1">
    <property type="nucleotide sequence ID" value="NZ_RPEM01000078.1"/>
</dbReference>
<sequence length="92" mass="9539">LARAAGDNRGFLAFIGKALRNHPLVGPAFLACILLERLSAILSPRPGVRFEDLSADAPLRKPDLALLDRLQAAAVGQAIKGSGLSGPEGRAA</sequence>